<dbReference type="InterPro" id="IPR014718">
    <property type="entry name" value="GH-type_carb-bd"/>
</dbReference>
<dbReference type="InterPro" id="IPR050883">
    <property type="entry name" value="PNGase"/>
</dbReference>
<dbReference type="NCBIfam" id="TIGR01180">
    <property type="entry name" value="aman2_put"/>
    <property type="match status" value="1"/>
</dbReference>
<dbReference type="GO" id="GO:0005829">
    <property type="term" value="C:cytosol"/>
    <property type="evidence" value="ECO:0007669"/>
    <property type="project" value="TreeGrafter"/>
</dbReference>
<comment type="caution">
    <text evidence="6">The sequence shown here is derived from an EMBL/GenBank/DDBJ whole genome shotgun (WGS) entry which is preliminary data.</text>
</comment>
<comment type="subunit">
    <text evidence="2">Monomer.</text>
</comment>
<evidence type="ECO:0000259" key="4">
    <source>
        <dbReference type="Pfam" id="PF07971"/>
    </source>
</evidence>
<dbReference type="Proteomes" id="UP000576209">
    <property type="component" value="Unassembled WGS sequence"/>
</dbReference>
<dbReference type="InterPro" id="IPR041371">
    <property type="entry name" value="GH92_N"/>
</dbReference>
<sequence>MNRTSLPIYLILFIFLGGMLHAQTRQPVDYVNPLIDTHKSRWFYFSSASRPFGMVNLSPDTNVKGSWESGYLYDSTTVRCFSHVHAWQMSGVPVMPTTGEMRGHLGMDATQSPFSHDTEEVAPGYHKLHLDRYDVDVELTSTTRVGLHKYRFNDNRERHLIFDTGAFLAHDSTDYSMVRRVSPTELEGYVIMGRTHRRPKPVKLYFYAQTSAAATDFGGWRKGAVETLTTDSIAGKDVGAYLTFDPGLRDLQLKVALSYTSPANARANMAAELDHWDFARVRRESREQWNDMLSRIEVVGGTEERHVKFYTDLWHALLGRRIVSDVDGSYLDNTGPAPRARKASNGFPHYNFDAWWGSHWSLNQLWSLAYPEIMDGFCNTMVDMYKNGGLIPRGPSGGNYTYVMIGDPAVSFFAAALNKGIDSYDVKAAYEGLRKNAFVGGIRDHAGYEHRTPAFGGGMQYYEERGYVPEGIPGPGGHRDGASMTLEYAYQDWCLAQIAQLLGKEDDYTFFMERSQNYRNIWNPATGFMHPREMDGSWIEDFAPVVEDFNARGFCEANSAIYTHYVPHDIPGLMDLFGGRENYLDSLNGSFEKAQADWLKAADKVHAANWVDYGNQPGTGMAHLFNLAGAPHLSQKWVREIKNAYGETTPHGGYHGDEDQGQMGALGVLMAIGLFSVDGSAAAEPTYEITTPVFKEVTVHLDSSYYPAERFTIRVEGEPETELYIQSTELDGEEWESVRLPFERVMRGGELLIRVGEEPDFDWGH</sequence>
<reference evidence="6 7" key="1">
    <citation type="submission" date="2020-08" db="EMBL/GenBank/DDBJ databases">
        <title>Genomic Encyclopedia of Type Strains, Phase IV (KMG-IV): sequencing the most valuable type-strain genomes for metagenomic binning, comparative biology and taxonomic classification.</title>
        <authorList>
            <person name="Goeker M."/>
        </authorList>
    </citation>
    <scope>NUCLEOTIDE SEQUENCE [LARGE SCALE GENOMIC DNA]</scope>
    <source>
        <strain evidence="6 7">DSM 105137</strain>
    </source>
</reference>
<evidence type="ECO:0000256" key="1">
    <source>
        <dbReference type="ARBA" id="ARBA00001913"/>
    </source>
</evidence>
<dbReference type="InterPro" id="IPR012939">
    <property type="entry name" value="Glyco_hydro_92"/>
</dbReference>
<dbReference type="GO" id="GO:0030246">
    <property type="term" value="F:carbohydrate binding"/>
    <property type="evidence" value="ECO:0007669"/>
    <property type="project" value="InterPro"/>
</dbReference>
<dbReference type="Pfam" id="PF07971">
    <property type="entry name" value="Glyco_hydro_92"/>
    <property type="match status" value="1"/>
</dbReference>
<dbReference type="SUPFAM" id="SSF48208">
    <property type="entry name" value="Six-hairpin glycosidases"/>
    <property type="match status" value="1"/>
</dbReference>
<dbReference type="InterPro" id="IPR005887">
    <property type="entry name" value="GH92_a_mannosidase_put"/>
</dbReference>
<dbReference type="GO" id="GO:0000224">
    <property type="term" value="F:peptide-N4-(N-acetyl-beta-glucosaminyl)asparagine amidase activity"/>
    <property type="evidence" value="ECO:0007669"/>
    <property type="project" value="TreeGrafter"/>
</dbReference>
<dbReference type="PANTHER" id="PTHR12143">
    <property type="entry name" value="PEPTIDE N-GLYCANASE PNGASE -RELATED"/>
    <property type="match status" value="1"/>
</dbReference>
<accession>A0A840EAH8</accession>
<feature type="domain" description="Glycosyl hydrolase family 92" evidence="4">
    <location>
        <begin position="264"/>
        <end position="756"/>
    </location>
</feature>
<dbReference type="EMBL" id="JACIFF010000008">
    <property type="protein sequence ID" value="MBB4080427.1"/>
    <property type="molecule type" value="Genomic_DNA"/>
</dbReference>
<protein>
    <submittedName>
        <fullName evidence="6">Putative alpha-1,2-mannosidase</fullName>
    </submittedName>
</protein>
<name>A0A840EAH8_9BACT</name>
<dbReference type="GO" id="GO:0005975">
    <property type="term" value="P:carbohydrate metabolic process"/>
    <property type="evidence" value="ECO:0007669"/>
    <property type="project" value="InterPro"/>
</dbReference>
<gene>
    <name evidence="6" type="ORF">GGR28_003061</name>
</gene>
<dbReference type="Gene3D" id="2.70.98.10">
    <property type="match status" value="1"/>
</dbReference>
<evidence type="ECO:0000313" key="7">
    <source>
        <dbReference type="Proteomes" id="UP000576209"/>
    </source>
</evidence>
<dbReference type="GO" id="GO:0006516">
    <property type="term" value="P:glycoprotein catabolic process"/>
    <property type="evidence" value="ECO:0007669"/>
    <property type="project" value="TreeGrafter"/>
</dbReference>
<dbReference type="PANTHER" id="PTHR12143:SF39">
    <property type="entry name" value="SECRETED PROTEIN"/>
    <property type="match status" value="1"/>
</dbReference>
<comment type="cofactor">
    <cofactor evidence="1">
        <name>Ca(2+)</name>
        <dbReference type="ChEBI" id="CHEBI:29108"/>
    </cofactor>
</comment>
<evidence type="ECO:0000313" key="6">
    <source>
        <dbReference type="EMBL" id="MBB4080427.1"/>
    </source>
</evidence>
<dbReference type="RefSeq" id="WP_221233912.1">
    <property type="nucleotide sequence ID" value="NZ_JACIFF010000008.1"/>
</dbReference>
<organism evidence="6 7">
    <name type="scientific">Neolewinella aquimaris</name>
    <dbReference type="NCBI Taxonomy" id="1835722"/>
    <lineage>
        <taxon>Bacteria</taxon>
        <taxon>Pseudomonadati</taxon>
        <taxon>Bacteroidota</taxon>
        <taxon>Saprospiria</taxon>
        <taxon>Saprospirales</taxon>
        <taxon>Lewinellaceae</taxon>
        <taxon>Neolewinella</taxon>
    </lineage>
</organism>
<proteinExistence type="predicted"/>
<keyword evidence="3" id="KW-0106">Calcium</keyword>
<dbReference type="AlphaFoldDB" id="A0A840EAH8"/>
<dbReference type="Pfam" id="PF17678">
    <property type="entry name" value="Glyco_hydro_92N"/>
    <property type="match status" value="1"/>
</dbReference>
<feature type="domain" description="Glycosyl hydrolase family 92 N-terminal" evidence="5">
    <location>
        <begin position="30"/>
        <end position="258"/>
    </location>
</feature>
<evidence type="ECO:0000256" key="3">
    <source>
        <dbReference type="ARBA" id="ARBA00022837"/>
    </source>
</evidence>
<dbReference type="Gene3D" id="1.20.1050.60">
    <property type="entry name" value="alpha-1,2-mannosidase"/>
    <property type="match status" value="1"/>
</dbReference>
<dbReference type="Gene3D" id="3.30.2080.10">
    <property type="entry name" value="GH92 mannosidase domain"/>
    <property type="match status" value="1"/>
</dbReference>
<keyword evidence="7" id="KW-1185">Reference proteome</keyword>
<evidence type="ECO:0000259" key="5">
    <source>
        <dbReference type="Pfam" id="PF17678"/>
    </source>
</evidence>
<dbReference type="Gene3D" id="1.20.1610.10">
    <property type="entry name" value="alpha-1,2-mannosidases domains"/>
    <property type="match status" value="1"/>
</dbReference>
<evidence type="ECO:0000256" key="2">
    <source>
        <dbReference type="ARBA" id="ARBA00011245"/>
    </source>
</evidence>
<dbReference type="InterPro" id="IPR008928">
    <property type="entry name" value="6-hairpin_glycosidase_sf"/>
</dbReference>